<keyword evidence="8" id="KW-1185">Reference proteome</keyword>
<keyword evidence="3 6" id="KW-0645">Protease</keyword>
<organism evidence="7 8">
    <name type="scientific">Latilactobacillus fuchuensis</name>
    <dbReference type="NCBI Taxonomy" id="164393"/>
    <lineage>
        <taxon>Bacteria</taxon>
        <taxon>Bacillati</taxon>
        <taxon>Bacillota</taxon>
        <taxon>Bacilli</taxon>
        <taxon>Lactobacillales</taxon>
        <taxon>Lactobacillaceae</taxon>
        <taxon>Latilactobacillus</taxon>
    </lineage>
</organism>
<gene>
    <name evidence="7" type="ORF">LFUMFP_110017</name>
</gene>
<reference evidence="7" key="1">
    <citation type="submission" date="2018-01" db="EMBL/GenBank/DDBJ databases">
        <authorList>
            <person name="Chaillou S."/>
        </authorList>
    </citation>
    <scope>NUCLEOTIDE SEQUENCE [LARGE SCALE GENOMIC DNA]</scope>
    <source>
        <strain evidence="7">MFPC41A2801</strain>
    </source>
</reference>
<comment type="similarity">
    <text evidence="2 6">Belongs to the peptidase C69 family.</text>
</comment>
<comment type="caution">
    <text evidence="7">The sequence shown here is derived from an EMBL/GenBank/DDBJ whole genome shotgun (WGS) entry which is preliminary data.</text>
</comment>
<dbReference type="Gene3D" id="3.60.60.10">
    <property type="entry name" value="Penicillin V Acylase, Chain A"/>
    <property type="match status" value="1"/>
</dbReference>
<evidence type="ECO:0000313" key="7">
    <source>
        <dbReference type="EMBL" id="SPC36673.1"/>
    </source>
</evidence>
<proteinExistence type="inferred from homology"/>
<evidence type="ECO:0000256" key="4">
    <source>
        <dbReference type="ARBA" id="ARBA00022801"/>
    </source>
</evidence>
<dbReference type="GO" id="GO:0016805">
    <property type="term" value="F:dipeptidase activity"/>
    <property type="evidence" value="ECO:0007669"/>
    <property type="project" value="UniProtKB-KW"/>
</dbReference>
<dbReference type="EC" id="3.4.-.-" evidence="6"/>
<dbReference type="GO" id="GO:0006508">
    <property type="term" value="P:proteolysis"/>
    <property type="evidence" value="ECO:0007669"/>
    <property type="project" value="UniProtKB-KW"/>
</dbReference>
<dbReference type="GO" id="GO:0070004">
    <property type="term" value="F:cysteine-type exopeptidase activity"/>
    <property type="evidence" value="ECO:0007669"/>
    <property type="project" value="InterPro"/>
</dbReference>
<protein>
    <recommendedName>
        <fullName evidence="6">Dipeptidase</fullName>
        <ecNumber evidence="6">3.4.-.-</ecNumber>
    </recommendedName>
</protein>
<dbReference type="EMBL" id="OGVC01000003">
    <property type="protein sequence ID" value="SPC36673.1"/>
    <property type="molecule type" value="Genomic_DNA"/>
</dbReference>
<keyword evidence="4 6" id="KW-0378">Hydrolase</keyword>
<comment type="catalytic activity">
    <reaction evidence="1">
        <text>an L-aminoacyl-L-amino acid + H2O = 2 an L-alpha-amino acid</text>
        <dbReference type="Rhea" id="RHEA:48940"/>
        <dbReference type="ChEBI" id="CHEBI:15377"/>
        <dbReference type="ChEBI" id="CHEBI:59869"/>
        <dbReference type="ChEBI" id="CHEBI:77460"/>
        <dbReference type="EC" id="3.4.13.19"/>
    </reaction>
</comment>
<evidence type="ECO:0000256" key="2">
    <source>
        <dbReference type="ARBA" id="ARBA00007225"/>
    </source>
</evidence>
<evidence type="ECO:0000256" key="3">
    <source>
        <dbReference type="ARBA" id="ARBA00022670"/>
    </source>
</evidence>
<evidence type="ECO:0000256" key="6">
    <source>
        <dbReference type="RuleBase" id="RU364089"/>
    </source>
</evidence>
<evidence type="ECO:0000313" key="8">
    <source>
        <dbReference type="Proteomes" id="UP000238739"/>
    </source>
</evidence>
<dbReference type="AlphaFoldDB" id="A0A2N9DT87"/>
<evidence type="ECO:0000256" key="5">
    <source>
        <dbReference type="ARBA" id="ARBA00022997"/>
    </source>
</evidence>
<sequence>MTDRIELSACTSMMVGKDASIDGSTMISRNEDRFLAIHTKRFFVQPAVKGRTETYVSKYNGLTLQLPEDSYRYTSTPNGDLSDGLNEEDGINEKNVAVSATESVYANERVLAYDPLLEKGVAEDSMCSLVLPYADSARAGVKLMGDWIAKYGSAEGNGVQYSDQNEVWYQEIVTGHHWVAVRIPDDCYAVAANQVAIENVDFNDPENYMWSEGIQEFVSENHLNPSETEWNFRKIFGTDTEKDRHYNTPRVWYAQSYMNPEIKQDPESSDLPFIRKANRKLSVEDVQYVLKSHYNETVYDPLGNGTEEQKTTYRAISLSRTQNSHICQIRNNVPDAVKGVQWLGFGVPTFCPHVPFFTNANDTDVSYRELPEKMQLNNAYWLNEALAMVVESHYGAFKQADIDYQKALSEWARTRIAQVDKAVSNQADALDYLTQQNHDIATHYNQKTTDLLAQLVTEGTQLSKLTFVMDKNL</sequence>
<evidence type="ECO:0000256" key="1">
    <source>
        <dbReference type="ARBA" id="ARBA00001670"/>
    </source>
</evidence>
<keyword evidence="5 6" id="KW-0224">Dipeptidase</keyword>
<dbReference type="PANTHER" id="PTHR12994:SF17">
    <property type="entry name" value="LD30995P"/>
    <property type="match status" value="1"/>
</dbReference>
<accession>A0A2N9DT87</accession>
<name>A0A2N9DT87_9LACO</name>
<dbReference type="RefSeq" id="WP_025082930.1">
    <property type="nucleotide sequence ID" value="NZ_CBCPIL010000016.1"/>
</dbReference>
<dbReference type="NCBIfam" id="NF033678">
    <property type="entry name" value="C69_fam_dipept"/>
    <property type="match status" value="1"/>
</dbReference>
<dbReference type="PANTHER" id="PTHR12994">
    <property type="entry name" value="SECERNIN"/>
    <property type="match status" value="1"/>
</dbReference>
<dbReference type="Proteomes" id="UP000238739">
    <property type="component" value="Unassembled WGS sequence"/>
</dbReference>
<dbReference type="InterPro" id="IPR047804">
    <property type="entry name" value="C69_dipept_A-like"/>
</dbReference>
<dbReference type="Pfam" id="PF03577">
    <property type="entry name" value="Peptidase_C69"/>
    <property type="match status" value="1"/>
</dbReference>
<dbReference type="InterPro" id="IPR005322">
    <property type="entry name" value="Peptidase_C69"/>
</dbReference>